<keyword evidence="2" id="KW-0328">Glycosyltransferase</keyword>
<evidence type="ECO:0000256" key="2">
    <source>
        <dbReference type="ARBA" id="ARBA00022676"/>
    </source>
</evidence>
<protein>
    <submittedName>
        <fullName evidence="9">Uncharacterized protein</fullName>
    </submittedName>
</protein>
<feature type="compositionally biased region" description="Low complexity" evidence="6">
    <location>
        <begin position="371"/>
        <end position="382"/>
    </location>
</feature>
<keyword evidence="3" id="KW-0808">Transferase</keyword>
<feature type="transmembrane region" description="Helical" evidence="7">
    <location>
        <begin position="12"/>
        <end position="35"/>
    </location>
</feature>
<evidence type="ECO:0000256" key="1">
    <source>
        <dbReference type="ARBA" id="ARBA00004606"/>
    </source>
</evidence>
<evidence type="ECO:0000313" key="8">
    <source>
        <dbReference type="Proteomes" id="UP000095284"/>
    </source>
</evidence>
<dbReference type="AlphaFoldDB" id="A0A1I7RVG6"/>
<evidence type="ECO:0000256" key="6">
    <source>
        <dbReference type="SAM" id="MobiDB-lite"/>
    </source>
</evidence>
<name>A0A1I7RVG6_BURXY</name>
<evidence type="ECO:0000256" key="7">
    <source>
        <dbReference type="SAM" id="Phobius"/>
    </source>
</evidence>
<evidence type="ECO:0000313" key="9">
    <source>
        <dbReference type="WBParaSite" id="BXY_0472700.1"/>
    </source>
</evidence>
<keyword evidence="4 7" id="KW-0472">Membrane</keyword>
<dbReference type="GO" id="GO:0016757">
    <property type="term" value="F:glycosyltransferase activity"/>
    <property type="evidence" value="ECO:0007669"/>
    <property type="project" value="UniProtKB-KW"/>
</dbReference>
<dbReference type="InterPro" id="IPR003406">
    <property type="entry name" value="Glyco_trans_14"/>
</dbReference>
<dbReference type="PANTHER" id="PTHR46671">
    <property type="entry name" value="PROTEIN CBG11221"/>
    <property type="match status" value="1"/>
</dbReference>
<dbReference type="Pfam" id="PF02485">
    <property type="entry name" value="Branch"/>
    <property type="match status" value="1"/>
</dbReference>
<dbReference type="eggNOG" id="KOG0799">
    <property type="taxonomic scope" value="Eukaryota"/>
</dbReference>
<organism evidence="8 9">
    <name type="scientific">Bursaphelenchus xylophilus</name>
    <name type="common">Pinewood nematode worm</name>
    <name type="synonym">Aphelenchoides xylophilus</name>
    <dbReference type="NCBI Taxonomy" id="6326"/>
    <lineage>
        <taxon>Eukaryota</taxon>
        <taxon>Metazoa</taxon>
        <taxon>Ecdysozoa</taxon>
        <taxon>Nematoda</taxon>
        <taxon>Chromadorea</taxon>
        <taxon>Rhabditida</taxon>
        <taxon>Tylenchina</taxon>
        <taxon>Tylenchomorpha</taxon>
        <taxon>Aphelenchoidea</taxon>
        <taxon>Aphelenchoididae</taxon>
        <taxon>Bursaphelenchus</taxon>
    </lineage>
</organism>
<accession>A0A1I7RVG6</accession>
<dbReference type="Proteomes" id="UP000095284">
    <property type="component" value="Unplaced"/>
</dbReference>
<sequence>MSNTMFGKLEATQFYFLTFLVLWTSLFTIICFYLITRDYKQICTEETVSPYKPHRLLANLSCGKLMEGGSASYSPISFEDPSQLAMNCKAIRRRRNFVEKTYEEEEDFPLAFDYTWLEMELSTHYSPNNFYCFVIDSKASEVFKTRLRSLANCFENVIVAAEEFDMSSMGRNIVIAQYHGLRLLMNTRKEWKYVFLLENHDILIKTNYELTQILRAYDGANDVHAVSVKRLARWRREQLKNYTFDELGLFRDATEKSLNNVLVNVKGYNQAVLTFDAVDYIFAKLNITTMLEKFNGDGHEEEFFTSSLNANDAIGLPGGFTTKCLKKISFQSMVRYYQRLPRLLSRLLAPALSGSGSEPGAGAGNFGVGSGSRAQSRSQASQRSRDSEPEAFLNFARSQEPEPELQIWPQLRLWELRAGAKILTVAISGYY</sequence>
<dbReference type="PANTHER" id="PTHR46671:SF7">
    <property type="entry name" value="CORE-2_I-BRANCHING ENZYME"/>
    <property type="match status" value="1"/>
</dbReference>
<dbReference type="WBParaSite" id="BXY_0472700.1">
    <property type="protein sequence ID" value="BXY_0472700.1"/>
    <property type="gene ID" value="BXY_0472700"/>
</dbReference>
<comment type="subcellular location">
    <subcellularLocation>
        <location evidence="1">Membrane</location>
        <topology evidence="1">Single-pass type II membrane protein</topology>
    </subcellularLocation>
</comment>
<keyword evidence="7" id="KW-1133">Transmembrane helix</keyword>
<feature type="compositionally biased region" description="Gly residues" evidence="6">
    <location>
        <begin position="357"/>
        <end position="370"/>
    </location>
</feature>
<evidence type="ECO:0000256" key="4">
    <source>
        <dbReference type="ARBA" id="ARBA00023136"/>
    </source>
</evidence>
<keyword evidence="7" id="KW-0812">Transmembrane</keyword>
<keyword evidence="5" id="KW-0325">Glycoprotein</keyword>
<evidence type="ECO:0000256" key="3">
    <source>
        <dbReference type="ARBA" id="ARBA00022679"/>
    </source>
</evidence>
<dbReference type="GO" id="GO:0016020">
    <property type="term" value="C:membrane"/>
    <property type="evidence" value="ECO:0007669"/>
    <property type="project" value="UniProtKB-SubCell"/>
</dbReference>
<reference evidence="9" key="1">
    <citation type="submission" date="2016-11" db="UniProtKB">
        <authorList>
            <consortium name="WormBaseParasite"/>
        </authorList>
    </citation>
    <scope>IDENTIFICATION</scope>
</reference>
<feature type="region of interest" description="Disordered" evidence="6">
    <location>
        <begin position="355"/>
        <end position="390"/>
    </location>
</feature>
<evidence type="ECO:0000256" key="5">
    <source>
        <dbReference type="ARBA" id="ARBA00023180"/>
    </source>
</evidence>
<proteinExistence type="predicted"/>